<keyword evidence="6" id="KW-0812">Transmembrane</keyword>
<dbReference type="FunFam" id="1.10.287.950:FF:000001">
    <property type="entry name" value="Methyl-accepting chemotaxis sensory transducer"/>
    <property type="match status" value="1"/>
</dbReference>
<keyword evidence="10" id="KW-1185">Reference proteome</keyword>
<organism evidence="9 10">
    <name type="scientific">Rhodoferax lacus</name>
    <dbReference type="NCBI Taxonomy" id="2184758"/>
    <lineage>
        <taxon>Bacteria</taxon>
        <taxon>Pseudomonadati</taxon>
        <taxon>Pseudomonadota</taxon>
        <taxon>Betaproteobacteria</taxon>
        <taxon>Burkholderiales</taxon>
        <taxon>Comamonadaceae</taxon>
        <taxon>Rhodoferax</taxon>
    </lineage>
</organism>
<feature type="region of interest" description="Disordered" evidence="5">
    <location>
        <begin position="50"/>
        <end position="69"/>
    </location>
</feature>
<evidence type="ECO:0000256" key="4">
    <source>
        <dbReference type="PROSITE-ProRule" id="PRU00284"/>
    </source>
</evidence>
<dbReference type="Pfam" id="PF00015">
    <property type="entry name" value="MCPsignal"/>
    <property type="match status" value="1"/>
</dbReference>
<evidence type="ECO:0000313" key="9">
    <source>
        <dbReference type="EMBL" id="RFO97113.1"/>
    </source>
</evidence>
<dbReference type="InterPro" id="IPR004089">
    <property type="entry name" value="MCPsignal_dom"/>
</dbReference>
<protein>
    <recommendedName>
        <fullName evidence="11">HAMP domain-containing protein</fullName>
    </recommendedName>
</protein>
<dbReference type="CDD" id="cd06225">
    <property type="entry name" value="HAMP"/>
    <property type="match status" value="1"/>
</dbReference>
<evidence type="ECO:0000256" key="3">
    <source>
        <dbReference type="ARBA" id="ARBA00029447"/>
    </source>
</evidence>
<comment type="similarity">
    <text evidence="3">Belongs to the methyl-accepting chemotaxis (MCP) protein family.</text>
</comment>
<keyword evidence="4" id="KW-0807">Transducer</keyword>
<dbReference type="GO" id="GO:0005886">
    <property type="term" value="C:plasma membrane"/>
    <property type="evidence" value="ECO:0007669"/>
    <property type="project" value="TreeGrafter"/>
</dbReference>
<dbReference type="SUPFAM" id="SSF58104">
    <property type="entry name" value="Methyl-accepting chemotaxis protein (MCP) signaling domain"/>
    <property type="match status" value="1"/>
</dbReference>
<dbReference type="Gene3D" id="1.10.287.950">
    <property type="entry name" value="Methyl-accepting chemotaxis protein"/>
    <property type="match status" value="1"/>
</dbReference>
<comment type="caution">
    <text evidence="9">The sequence shown here is derived from an EMBL/GenBank/DDBJ whole genome shotgun (WGS) entry which is preliminary data.</text>
</comment>
<comment type="subcellular location">
    <subcellularLocation>
        <location evidence="1">Membrane</location>
    </subcellularLocation>
</comment>
<evidence type="ECO:0000313" key="10">
    <source>
        <dbReference type="Proteomes" id="UP000260665"/>
    </source>
</evidence>
<evidence type="ECO:0000256" key="2">
    <source>
        <dbReference type="ARBA" id="ARBA00022481"/>
    </source>
</evidence>
<reference evidence="9 10" key="1">
    <citation type="submission" date="2018-05" db="EMBL/GenBank/DDBJ databases">
        <title>Rhodoferax soyangensis sp.nov., isolated from an oligotrophic freshwater lake.</title>
        <authorList>
            <person name="Park M."/>
        </authorList>
    </citation>
    <scope>NUCLEOTIDE SEQUENCE [LARGE SCALE GENOMIC DNA]</scope>
    <source>
        <strain evidence="9 10">IMCC26218</strain>
    </source>
</reference>
<dbReference type="CDD" id="cd11386">
    <property type="entry name" value="MCP_signal"/>
    <property type="match status" value="1"/>
</dbReference>
<feature type="domain" description="HAMP" evidence="8">
    <location>
        <begin position="424"/>
        <end position="476"/>
    </location>
</feature>
<dbReference type="PANTHER" id="PTHR43531">
    <property type="entry name" value="PROTEIN ICFG"/>
    <property type="match status" value="1"/>
</dbReference>
<evidence type="ECO:0000256" key="6">
    <source>
        <dbReference type="SAM" id="Phobius"/>
    </source>
</evidence>
<dbReference type="Pfam" id="PF00672">
    <property type="entry name" value="HAMP"/>
    <property type="match status" value="1"/>
</dbReference>
<dbReference type="PANTHER" id="PTHR43531:SF14">
    <property type="entry name" value="METHYL-ACCEPTING CHEMOTAXIS PROTEIN I-RELATED"/>
    <property type="match status" value="1"/>
</dbReference>
<dbReference type="InterPro" id="IPR004090">
    <property type="entry name" value="Chemotax_Me-accpt_rcpt"/>
</dbReference>
<proteinExistence type="inferred from homology"/>
<feature type="transmembrane region" description="Helical" evidence="6">
    <location>
        <begin position="222"/>
        <end position="245"/>
    </location>
</feature>
<keyword evidence="6" id="KW-1133">Transmembrane helix</keyword>
<dbReference type="AlphaFoldDB" id="A0A3E1RCV9"/>
<dbReference type="PROSITE" id="PS50885">
    <property type="entry name" value="HAMP"/>
    <property type="match status" value="1"/>
</dbReference>
<dbReference type="SMART" id="SM00283">
    <property type="entry name" value="MA"/>
    <property type="match status" value="1"/>
</dbReference>
<dbReference type="InterPro" id="IPR051310">
    <property type="entry name" value="MCP_chemotaxis"/>
</dbReference>
<dbReference type="GO" id="GO:0006935">
    <property type="term" value="P:chemotaxis"/>
    <property type="evidence" value="ECO:0007669"/>
    <property type="project" value="InterPro"/>
</dbReference>
<gene>
    <name evidence="9" type="ORF">DIC66_08170</name>
</gene>
<feature type="region of interest" description="Disordered" evidence="5">
    <location>
        <begin position="1"/>
        <end position="28"/>
    </location>
</feature>
<evidence type="ECO:0000256" key="1">
    <source>
        <dbReference type="ARBA" id="ARBA00004370"/>
    </source>
</evidence>
<keyword evidence="6" id="KW-0472">Membrane</keyword>
<dbReference type="PROSITE" id="PS50111">
    <property type="entry name" value="CHEMOTAXIS_TRANSDUC_2"/>
    <property type="match status" value="1"/>
</dbReference>
<dbReference type="SMART" id="SM00304">
    <property type="entry name" value="HAMP"/>
    <property type="match status" value="1"/>
</dbReference>
<dbReference type="InterPro" id="IPR003660">
    <property type="entry name" value="HAMP_dom"/>
</dbReference>
<evidence type="ECO:0008006" key="11">
    <source>
        <dbReference type="Google" id="ProtNLM"/>
    </source>
</evidence>
<dbReference type="Proteomes" id="UP000260665">
    <property type="component" value="Unassembled WGS sequence"/>
</dbReference>
<sequence length="739" mass="78237">MADVGGGQHRIPGESLGNGDQGQHAVGGPAARTALGAFGNLVHQQGPLRHKTQLGHGGHRAAHDDAGHPRIKQADALHIKHRQRRAVGAAQHVTCRQQQLPAAPDEDLGRHGGLALVQHACAPQQCQHIEAADHAEHEPPHKNFVGHRVRSCLVAEKSRINIYDIDRFATRKSQACVVSLYGWGTVSQPRYAPVTKVASNGCLQSLKVFMQFMNNVKIRTRLLALLAFSVASLWMLGAFSSLTILRVSDQATGFIDHEFRAVREVGGVHTAISDARRFEKDVLLTMGDDQATEHHTALWNKEIARIRQGLKDLAPLIAADEAPVLAATSIAIDGYEQGFKGVLQQIAQGGLHDPWAANAAMAPVMDSLQRTDHSLATLSESIAKRAHAKREQLVLAGAAAPWAVVGATVLVSVLALLLVLALVRSILAPVGELQRVAIAWGSGDLSQEMVQAGTDELAQVMQGMGLMRAQLSRLVNEVQAGVEIVNNNTSEIASANSDLSVRTEQAAISLQKTSASVDQLSMAVKLTTESATQAVASARAAVQVAGEGGSIVAGVVQTMQAINVSSQKITEIIGVIEGIAFQTNILALNAAVEAARAGEQGRGFAVVASEVRSLASRSSGAAREIKSIIGASVEQIEAGTLQVENAGRKMHDIVASVEGVSAIIEDIRLASNEQFEGIHLISVAMEGIDQATQQNAAMVEESAAGTRSLADEVSHLRNALTVFRLTASQPEELQALPAA</sequence>
<dbReference type="GO" id="GO:0004888">
    <property type="term" value="F:transmembrane signaling receptor activity"/>
    <property type="evidence" value="ECO:0007669"/>
    <property type="project" value="InterPro"/>
</dbReference>
<accession>A0A3E1RCV9</accession>
<evidence type="ECO:0000259" key="7">
    <source>
        <dbReference type="PROSITE" id="PS50111"/>
    </source>
</evidence>
<feature type="transmembrane region" description="Helical" evidence="6">
    <location>
        <begin position="393"/>
        <end position="423"/>
    </location>
</feature>
<keyword evidence="2" id="KW-0488">Methylation</keyword>
<evidence type="ECO:0000256" key="5">
    <source>
        <dbReference type="SAM" id="MobiDB-lite"/>
    </source>
</evidence>
<feature type="compositionally biased region" description="Basic residues" evidence="5">
    <location>
        <begin position="50"/>
        <end position="60"/>
    </location>
</feature>
<feature type="domain" description="Methyl-accepting transducer" evidence="7">
    <location>
        <begin position="481"/>
        <end position="710"/>
    </location>
</feature>
<dbReference type="PRINTS" id="PR00260">
    <property type="entry name" value="CHEMTRNSDUCR"/>
</dbReference>
<evidence type="ECO:0000259" key="8">
    <source>
        <dbReference type="PROSITE" id="PS50885"/>
    </source>
</evidence>
<name>A0A3E1RCV9_9BURK</name>
<dbReference type="EMBL" id="QFZK01000004">
    <property type="protein sequence ID" value="RFO97113.1"/>
    <property type="molecule type" value="Genomic_DNA"/>
</dbReference>
<dbReference type="GO" id="GO:0007165">
    <property type="term" value="P:signal transduction"/>
    <property type="evidence" value="ECO:0007669"/>
    <property type="project" value="UniProtKB-KW"/>
</dbReference>